<dbReference type="OrthoDB" id="204260at2759"/>
<dbReference type="InterPro" id="IPR036770">
    <property type="entry name" value="Ankyrin_rpt-contain_sf"/>
</dbReference>
<dbReference type="SUPFAM" id="SSF48403">
    <property type="entry name" value="Ankyrin repeat"/>
    <property type="match status" value="1"/>
</dbReference>
<sequence length="172" mass="19354">MAADGSWDVDDVREFLAGDKSLVNRRDSTTGRSLLHEACIHGQKDVVVYLLEHTTCDVHATTMLGRATPLHLAVHGAHRSVVFWLLSYGADAKARDRFGSTPLHYCTRRTIAQHLVQFGARALATNFRRQTATLAIKMNDDADADLKEYMVEVSTKEYEEKKAILRTRRLAK</sequence>
<evidence type="ECO:0000256" key="2">
    <source>
        <dbReference type="ARBA" id="ARBA00023043"/>
    </source>
</evidence>
<keyword evidence="2 3" id="KW-0040">ANK repeat</keyword>
<keyword evidence="5" id="KW-1185">Reference proteome</keyword>
<dbReference type="Proteomes" id="UP000243579">
    <property type="component" value="Unassembled WGS sequence"/>
</dbReference>
<evidence type="ECO:0000313" key="4">
    <source>
        <dbReference type="EMBL" id="OQR89316.1"/>
    </source>
</evidence>
<evidence type="ECO:0000256" key="3">
    <source>
        <dbReference type="PROSITE-ProRule" id="PRU00023"/>
    </source>
</evidence>
<dbReference type="Pfam" id="PF12796">
    <property type="entry name" value="Ank_2"/>
    <property type="match status" value="1"/>
</dbReference>
<dbReference type="PANTHER" id="PTHR24173">
    <property type="entry name" value="ANKYRIN REPEAT CONTAINING"/>
    <property type="match status" value="1"/>
</dbReference>
<keyword evidence="1" id="KW-0677">Repeat</keyword>
<reference evidence="4 5" key="1">
    <citation type="journal article" date="2014" name="Genome Biol. Evol.">
        <title>The secreted proteins of Achlya hypogyna and Thraustotheca clavata identify the ancestral oomycete secretome and reveal gene acquisitions by horizontal gene transfer.</title>
        <authorList>
            <person name="Misner I."/>
            <person name="Blouin N."/>
            <person name="Leonard G."/>
            <person name="Richards T.A."/>
            <person name="Lane C.E."/>
        </authorList>
    </citation>
    <scope>NUCLEOTIDE SEQUENCE [LARGE SCALE GENOMIC DNA]</scope>
    <source>
        <strain evidence="4 5">ATCC 48635</strain>
    </source>
</reference>
<dbReference type="EMBL" id="JNBR01000857">
    <property type="protein sequence ID" value="OQR89316.1"/>
    <property type="molecule type" value="Genomic_DNA"/>
</dbReference>
<dbReference type="SMART" id="SM00248">
    <property type="entry name" value="ANK"/>
    <property type="match status" value="3"/>
</dbReference>
<organism evidence="4 5">
    <name type="scientific">Achlya hypogyna</name>
    <name type="common">Oomycete</name>
    <name type="synonym">Protoachlya hypogyna</name>
    <dbReference type="NCBI Taxonomy" id="1202772"/>
    <lineage>
        <taxon>Eukaryota</taxon>
        <taxon>Sar</taxon>
        <taxon>Stramenopiles</taxon>
        <taxon>Oomycota</taxon>
        <taxon>Saprolegniomycetes</taxon>
        <taxon>Saprolegniales</taxon>
        <taxon>Achlyaceae</taxon>
        <taxon>Achlya</taxon>
    </lineage>
</organism>
<dbReference type="PANTHER" id="PTHR24173:SF74">
    <property type="entry name" value="ANKYRIN REPEAT DOMAIN-CONTAINING PROTEIN 16"/>
    <property type="match status" value="1"/>
</dbReference>
<protein>
    <submittedName>
        <fullName evidence="4">Uncharacterized protein</fullName>
    </submittedName>
</protein>
<accession>A0A1V9YU92</accession>
<dbReference type="PROSITE" id="PS50297">
    <property type="entry name" value="ANK_REP_REGION"/>
    <property type="match status" value="1"/>
</dbReference>
<dbReference type="PROSITE" id="PS50088">
    <property type="entry name" value="ANK_REPEAT"/>
    <property type="match status" value="1"/>
</dbReference>
<dbReference type="Gene3D" id="1.25.40.20">
    <property type="entry name" value="Ankyrin repeat-containing domain"/>
    <property type="match status" value="1"/>
</dbReference>
<dbReference type="AlphaFoldDB" id="A0A1V9YU92"/>
<gene>
    <name evidence="4" type="ORF">ACHHYP_06357</name>
</gene>
<evidence type="ECO:0000313" key="5">
    <source>
        <dbReference type="Proteomes" id="UP000243579"/>
    </source>
</evidence>
<dbReference type="STRING" id="1202772.A0A1V9YU92"/>
<evidence type="ECO:0000256" key="1">
    <source>
        <dbReference type="ARBA" id="ARBA00022737"/>
    </source>
</evidence>
<proteinExistence type="predicted"/>
<feature type="repeat" description="ANK" evidence="3">
    <location>
        <begin position="65"/>
        <end position="97"/>
    </location>
</feature>
<name>A0A1V9YU92_ACHHY</name>
<dbReference type="InterPro" id="IPR002110">
    <property type="entry name" value="Ankyrin_rpt"/>
</dbReference>
<comment type="caution">
    <text evidence="4">The sequence shown here is derived from an EMBL/GenBank/DDBJ whole genome shotgun (WGS) entry which is preliminary data.</text>
</comment>